<dbReference type="AlphaFoldDB" id="A0A177CAU3"/>
<organism evidence="1 2">
    <name type="scientific">Paraphaeosphaeria sporulosa</name>
    <dbReference type="NCBI Taxonomy" id="1460663"/>
    <lineage>
        <taxon>Eukaryota</taxon>
        <taxon>Fungi</taxon>
        <taxon>Dikarya</taxon>
        <taxon>Ascomycota</taxon>
        <taxon>Pezizomycotina</taxon>
        <taxon>Dothideomycetes</taxon>
        <taxon>Pleosporomycetidae</taxon>
        <taxon>Pleosporales</taxon>
        <taxon>Massarineae</taxon>
        <taxon>Didymosphaeriaceae</taxon>
        <taxon>Paraphaeosphaeria</taxon>
    </lineage>
</organism>
<protein>
    <recommendedName>
        <fullName evidence="3">Ankyrin</fullName>
    </recommendedName>
</protein>
<dbReference type="InterPro" id="IPR036770">
    <property type="entry name" value="Ankyrin_rpt-contain_sf"/>
</dbReference>
<dbReference type="OrthoDB" id="4772757at2759"/>
<dbReference type="GeneID" id="28766413"/>
<proteinExistence type="predicted"/>
<dbReference type="Gene3D" id="1.25.40.20">
    <property type="entry name" value="Ankyrin repeat-containing domain"/>
    <property type="match status" value="1"/>
</dbReference>
<evidence type="ECO:0000313" key="1">
    <source>
        <dbReference type="EMBL" id="OAG04291.1"/>
    </source>
</evidence>
<sequence length="120" mass="12946">MVMVISFEPFLAPILQVKIPLLNAAIGGYTTVTRMLLESGANANGGLEVRDTLTEDSTVERKCPLAYGMSKENVTLCNLLIPYGATLDMPGIPDESLQEAKGDGLDSMLVLLRKFGIETQ</sequence>
<keyword evidence="2" id="KW-1185">Reference proteome</keyword>
<dbReference type="EMBL" id="KV441553">
    <property type="protein sequence ID" value="OAG04291.1"/>
    <property type="molecule type" value="Genomic_DNA"/>
</dbReference>
<reference evidence="1 2" key="1">
    <citation type="submission" date="2016-05" db="EMBL/GenBank/DDBJ databases">
        <title>Comparative analysis of secretome profiles of manganese(II)-oxidizing ascomycete fungi.</title>
        <authorList>
            <consortium name="DOE Joint Genome Institute"/>
            <person name="Zeiner C.A."/>
            <person name="Purvine S.O."/>
            <person name="Zink E.M."/>
            <person name="Wu S."/>
            <person name="Pasa-Tolic L."/>
            <person name="Chaput D.L."/>
            <person name="Haridas S."/>
            <person name="Grigoriev I.V."/>
            <person name="Santelli C.M."/>
            <person name="Hansel C.M."/>
        </authorList>
    </citation>
    <scope>NUCLEOTIDE SEQUENCE [LARGE SCALE GENOMIC DNA]</scope>
    <source>
        <strain evidence="1 2">AP3s5-JAC2a</strain>
    </source>
</reference>
<dbReference type="RefSeq" id="XP_018034656.1">
    <property type="nucleotide sequence ID" value="XM_018182927.1"/>
</dbReference>
<evidence type="ECO:0000313" key="2">
    <source>
        <dbReference type="Proteomes" id="UP000077069"/>
    </source>
</evidence>
<name>A0A177CAU3_9PLEO</name>
<gene>
    <name evidence="1" type="ORF">CC84DRAFT_1217766</name>
</gene>
<accession>A0A177CAU3</accession>
<dbReference type="SUPFAM" id="SSF48403">
    <property type="entry name" value="Ankyrin repeat"/>
    <property type="match status" value="1"/>
</dbReference>
<dbReference type="InParanoid" id="A0A177CAU3"/>
<dbReference type="Proteomes" id="UP000077069">
    <property type="component" value="Unassembled WGS sequence"/>
</dbReference>
<evidence type="ECO:0008006" key="3">
    <source>
        <dbReference type="Google" id="ProtNLM"/>
    </source>
</evidence>